<gene>
    <name evidence="4" type="ORF">PBRA_009256</name>
    <name evidence="5" type="ORF">PLBR_LOCUS8747</name>
</gene>
<keyword evidence="6" id="KW-1185">Reference proteome</keyword>
<dbReference type="SMART" id="SM00248">
    <property type="entry name" value="ANK"/>
    <property type="match status" value="7"/>
</dbReference>
<name>A0A0G4J603_PLABS</name>
<accession>A0A0G4J603</accession>
<dbReference type="PROSITE" id="PS50088">
    <property type="entry name" value="ANK_REPEAT"/>
    <property type="match status" value="4"/>
</dbReference>
<protein>
    <submittedName>
        <fullName evidence="4">Uncharacterized protein</fullName>
    </submittedName>
</protein>
<keyword evidence="2 3" id="KW-0040">ANK repeat</keyword>
<dbReference type="Proteomes" id="UP000039324">
    <property type="component" value="Unassembled WGS sequence"/>
</dbReference>
<dbReference type="GO" id="GO:0004540">
    <property type="term" value="F:RNA nuclease activity"/>
    <property type="evidence" value="ECO:0007669"/>
    <property type="project" value="TreeGrafter"/>
</dbReference>
<dbReference type="OrthoDB" id="194358at2759"/>
<geneLocation type="mitochondrion" evidence="5"/>
<evidence type="ECO:0000313" key="5">
    <source>
        <dbReference type="EMBL" id="SPR01532.1"/>
    </source>
</evidence>
<evidence type="ECO:0000256" key="3">
    <source>
        <dbReference type="PROSITE-ProRule" id="PRU00023"/>
    </source>
</evidence>
<reference evidence="5 7" key="2">
    <citation type="submission" date="2018-03" db="EMBL/GenBank/DDBJ databases">
        <authorList>
            <person name="Fogelqvist J."/>
        </authorList>
    </citation>
    <scope>NUCLEOTIDE SEQUENCE [LARGE SCALE GENOMIC DNA]</scope>
</reference>
<feature type="repeat" description="ANK" evidence="3">
    <location>
        <begin position="388"/>
        <end position="424"/>
    </location>
</feature>
<dbReference type="SUPFAM" id="SSF48403">
    <property type="entry name" value="Ankyrin repeat"/>
    <property type="match status" value="2"/>
</dbReference>
<dbReference type="Proteomes" id="UP000290189">
    <property type="component" value="Unassembled WGS sequence"/>
</dbReference>
<feature type="repeat" description="ANK" evidence="3">
    <location>
        <begin position="320"/>
        <end position="345"/>
    </location>
</feature>
<dbReference type="Pfam" id="PF00023">
    <property type="entry name" value="Ank"/>
    <property type="match status" value="1"/>
</dbReference>
<sequence>MSIPQSDRIGIVLAPLPLMLAVAVVVVGSSVIHAVDLCSGDGRIFRDVNTVVIVEQSLTLRNVMSDIVGTDVIPLPGIAGTELALVMEFVNTGAVHGVQRAVQWAREVLSTMGLLDQCKLFEAVHYLDMPSLEAAIMTSTKRTWDEYCSMGSLLTDPSVFWAAVGHHPGMSALYRAADTPRQKRIVNQVHVALVHADEDNAMLINGGTWVDKYNVLGWAISQGEETVVELLMNVPGIDVNVCHTNQRPRRPVVLAIECGRYPGILELLLNHPGTRVADNLSDRELVSLLHWIARTGHVRMARLLPMNQYPGASVNAADRDGNTPLHRAARHGHAGVLKLFLEHPAIRVNEADRDGKTALHWAAKNGHCNATEVLLQAPGIDINPVESNRLTPLHWAAHNGHLNDGCVAALLVRAPGTEVNARDGSQWTPLHYACQRDRTRVVRILVNSANADVINARDLQGQTPLHVAVSLNRAEVVRALLQADDIDIEAEDVAHRTALRIAEEKGFHDIVLFLRQRYGQAGEDIGSSSEG</sequence>
<feature type="repeat" description="ANK" evidence="3">
    <location>
        <begin position="354"/>
        <end position="387"/>
    </location>
</feature>
<evidence type="ECO:0000313" key="4">
    <source>
        <dbReference type="EMBL" id="CEP03038.1"/>
    </source>
</evidence>
<proteinExistence type="predicted"/>
<evidence type="ECO:0000256" key="1">
    <source>
        <dbReference type="ARBA" id="ARBA00022737"/>
    </source>
</evidence>
<reference evidence="4 6" key="1">
    <citation type="submission" date="2015-02" db="EMBL/GenBank/DDBJ databases">
        <authorList>
            <person name="Chooi Y.-H."/>
        </authorList>
    </citation>
    <scope>NUCLEOTIDE SEQUENCE [LARGE SCALE GENOMIC DNA]</scope>
    <source>
        <strain evidence="4">E3</strain>
    </source>
</reference>
<dbReference type="AlphaFoldDB" id="A0A0G4J603"/>
<organism evidence="4 6">
    <name type="scientific">Plasmodiophora brassicae</name>
    <name type="common">Clubroot disease agent</name>
    <dbReference type="NCBI Taxonomy" id="37360"/>
    <lineage>
        <taxon>Eukaryota</taxon>
        <taxon>Sar</taxon>
        <taxon>Rhizaria</taxon>
        <taxon>Endomyxa</taxon>
        <taxon>Phytomyxea</taxon>
        <taxon>Plasmodiophorida</taxon>
        <taxon>Plasmodiophoridae</taxon>
        <taxon>Plasmodiophora</taxon>
    </lineage>
</organism>
<dbReference type="GO" id="GO:0003723">
    <property type="term" value="F:RNA binding"/>
    <property type="evidence" value="ECO:0007669"/>
    <property type="project" value="TreeGrafter"/>
</dbReference>
<dbReference type="Pfam" id="PF13606">
    <property type="entry name" value="Ank_3"/>
    <property type="match status" value="1"/>
</dbReference>
<dbReference type="Pfam" id="PF12796">
    <property type="entry name" value="Ank_2"/>
    <property type="match status" value="2"/>
</dbReference>
<dbReference type="InterPro" id="IPR002110">
    <property type="entry name" value="Ankyrin_rpt"/>
</dbReference>
<dbReference type="EMBL" id="CDSF01000137">
    <property type="protein sequence ID" value="CEP03038.1"/>
    <property type="molecule type" value="Genomic_DNA"/>
</dbReference>
<dbReference type="Gene3D" id="3.30.710.10">
    <property type="entry name" value="Potassium Channel Kv1.1, Chain A"/>
    <property type="match status" value="1"/>
</dbReference>
<dbReference type="InterPro" id="IPR011333">
    <property type="entry name" value="SKP1/BTB/POZ_sf"/>
</dbReference>
<dbReference type="PANTHER" id="PTHR24141:SF1">
    <property type="entry name" value="2-5A-DEPENDENT RIBONUCLEASE"/>
    <property type="match status" value="1"/>
</dbReference>
<evidence type="ECO:0000313" key="7">
    <source>
        <dbReference type="Proteomes" id="UP000290189"/>
    </source>
</evidence>
<dbReference type="Gene3D" id="1.25.40.20">
    <property type="entry name" value="Ankyrin repeat-containing domain"/>
    <property type="match status" value="2"/>
</dbReference>
<evidence type="ECO:0000313" key="6">
    <source>
        <dbReference type="Proteomes" id="UP000039324"/>
    </source>
</evidence>
<feature type="repeat" description="ANK" evidence="3">
    <location>
        <begin position="460"/>
        <end position="482"/>
    </location>
</feature>
<keyword evidence="1" id="KW-0677">Repeat</keyword>
<dbReference type="InterPro" id="IPR036770">
    <property type="entry name" value="Ankyrin_rpt-contain_sf"/>
</dbReference>
<dbReference type="STRING" id="37360.A0A0G4J603"/>
<evidence type="ECO:0000256" key="2">
    <source>
        <dbReference type="ARBA" id="ARBA00023043"/>
    </source>
</evidence>
<keyword evidence="5" id="KW-0496">Mitochondrion</keyword>
<dbReference type="PANTHER" id="PTHR24141">
    <property type="entry name" value="2-5A-DEPENDENT RIBONUCLEASE"/>
    <property type="match status" value="1"/>
</dbReference>
<dbReference type="GO" id="GO:0006396">
    <property type="term" value="P:RNA processing"/>
    <property type="evidence" value="ECO:0007669"/>
    <property type="project" value="TreeGrafter"/>
</dbReference>
<dbReference type="PROSITE" id="PS50297">
    <property type="entry name" value="ANK_REP_REGION"/>
    <property type="match status" value="3"/>
</dbReference>
<dbReference type="EMBL" id="OVEO01000018">
    <property type="protein sequence ID" value="SPR01532.1"/>
    <property type="molecule type" value="Genomic_DNA"/>
</dbReference>